<evidence type="ECO:0000259" key="3">
    <source>
        <dbReference type="PROSITE" id="PS50075"/>
    </source>
</evidence>
<evidence type="ECO:0000313" key="4">
    <source>
        <dbReference type="EMBL" id="OIK06043.1"/>
    </source>
</evidence>
<dbReference type="PANTHER" id="PTHR43775:SF37">
    <property type="entry name" value="SI:DKEY-61P9.11"/>
    <property type="match status" value="1"/>
</dbReference>
<gene>
    <name evidence="4" type="ORF">BIV23_09960</name>
</gene>
<dbReference type="GO" id="GO:0071770">
    <property type="term" value="P:DIM/DIP cell wall layer assembly"/>
    <property type="evidence" value="ECO:0007669"/>
    <property type="project" value="TreeGrafter"/>
</dbReference>
<dbReference type="GO" id="GO:0005886">
    <property type="term" value="C:plasma membrane"/>
    <property type="evidence" value="ECO:0007669"/>
    <property type="project" value="TreeGrafter"/>
</dbReference>
<organism evidence="4 5">
    <name type="scientific">Streptomyces monashensis</name>
    <dbReference type="NCBI Taxonomy" id="1678012"/>
    <lineage>
        <taxon>Bacteria</taxon>
        <taxon>Bacillati</taxon>
        <taxon>Actinomycetota</taxon>
        <taxon>Actinomycetes</taxon>
        <taxon>Kitasatosporales</taxon>
        <taxon>Streptomycetaceae</taxon>
        <taxon>Streptomyces</taxon>
    </lineage>
</organism>
<feature type="domain" description="Carrier" evidence="3">
    <location>
        <begin position="121"/>
        <end position="198"/>
    </location>
</feature>
<dbReference type="EMBL" id="MLYO01000017">
    <property type="protein sequence ID" value="OIK06043.1"/>
    <property type="molecule type" value="Genomic_DNA"/>
</dbReference>
<dbReference type="GO" id="GO:0004312">
    <property type="term" value="F:fatty acid synthase activity"/>
    <property type="evidence" value="ECO:0007669"/>
    <property type="project" value="TreeGrafter"/>
</dbReference>
<feature type="domain" description="Carrier" evidence="3">
    <location>
        <begin position="6"/>
        <end position="83"/>
    </location>
</feature>
<dbReference type="GO" id="GO:0017000">
    <property type="term" value="P:antibiotic biosynthetic process"/>
    <property type="evidence" value="ECO:0007669"/>
    <property type="project" value="UniProtKB-ARBA"/>
</dbReference>
<evidence type="ECO:0000256" key="1">
    <source>
        <dbReference type="ARBA" id="ARBA00022450"/>
    </source>
</evidence>
<dbReference type="InterPro" id="IPR020806">
    <property type="entry name" value="PKS_PP-bd"/>
</dbReference>
<dbReference type="Gene3D" id="1.10.1200.10">
    <property type="entry name" value="ACP-like"/>
    <property type="match status" value="2"/>
</dbReference>
<dbReference type="PROSITE" id="PS50075">
    <property type="entry name" value="CARRIER"/>
    <property type="match status" value="2"/>
</dbReference>
<dbReference type="SUPFAM" id="SSF47336">
    <property type="entry name" value="ACP-like"/>
    <property type="match status" value="2"/>
</dbReference>
<dbReference type="PANTHER" id="PTHR43775">
    <property type="entry name" value="FATTY ACID SYNTHASE"/>
    <property type="match status" value="1"/>
</dbReference>
<evidence type="ECO:0000313" key="5">
    <source>
        <dbReference type="Proteomes" id="UP000179642"/>
    </source>
</evidence>
<keyword evidence="5" id="KW-1185">Reference proteome</keyword>
<evidence type="ECO:0000256" key="2">
    <source>
        <dbReference type="ARBA" id="ARBA00022553"/>
    </source>
</evidence>
<dbReference type="InterPro" id="IPR009081">
    <property type="entry name" value="PP-bd_ACP"/>
</dbReference>
<reference evidence="4 5" key="1">
    <citation type="submission" date="2016-10" db="EMBL/GenBank/DDBJ databases">
        <title>Genome sequence of Streptomyces sp. MUSC 1.</title>
        <authorList>
            <person name="Lee L.-H."/>
            <person name="Ser H.-L."/>
            <person name="Law J.W.-F."/>
        </authorList>
    </citation>
    <scope>NUCLEOTIDE SEQUENCE [LARGE SCALE GENOMIC DNA]</scope>
    <source>
        <strain evidence="4 5">MUSC 1</strain>
    </source>
</reference>
<dbReference type="GO" id="GO:0031177">
    <property type="term" value="F:phosphopantetheine binding"/>
    <property type="evidence" value="ECO:0007669"/>
    <property type="project" value="InterPro"/>
</dbReference>
<name>A0A1S2QK54_9ACTN</name>
<keyword evidence="1" id="KW-0596">Phosphopantetheine</keyword>
<accession>A0A1S2QK54</accession>
<dbReference type="GO" id="GO:0006633">
    <property type="term" value="P:fatty acid biosynthetic process"/>
    <property type="evidence" value="ECO:0007669"/>
    <property type="project" value="TreeGrafter"/>
</dbReference>
<protein>
    <recommendedName>
        <fullName evidence="3">Carrier domain-containing protein</fullName>
    </recommendedName>
</protein>
<dbReference type="InterPro" id="IPR050091">
    <property type="entry name" value="PKS_NRPS_Biosynth_Enz"/>
</dbReference>
<dbReference type="Pfam" id="PF00550">
    <property type="entry name" value="PP-binding"/>
    <property type="match status" value="2"/>
</dbReference>
<sequence>MAAPTEPFADVLTALVRMLADVLRLKPEKVDPEQTFQTFGFDSLLAVEYAATVNAHYGTSVKAAVLVDHPTPLAFARYMMRELGPAGTTQPAADTPPAPAPFAAAMRPAPVAPAPVAPQTSPASPVLDVLREEVARILCCDPWDIDSTASFPVLGLDSMLSAEFVAVVNRMYGLRERAVTLYDHPNLHSLASYINGLLPAAAVPSSAAPATGPGPMPLEDLLDAVRDGRVTVDQALAVLPRRV</sequence>
<dbReference type="SMART" id="SM01294">
    <property type="entry name" value="PKS_PP_betabranch"/>
    <property type="match status" value="2"/>
</dbReference>
<comment type="caution">
    <text evidence="4">The sequence shown here is derived from an EMBL/GenBank/DDBJ whole genome shotgun (WGS) entry which is preliminary data.</text>
</comment>
<dbReference type="InterPro" id="IPR036736">
    <property type="entry name" value="ACP-like_sf"/>
</dbReference>
<keyword evidence="2" id="KW-0597">Phosphoprotein</keyword>
<dbReference type="Proteomes" id="UP000179642">
    <property type="component" value="Unassembled WGS sequence"/>
</dbReference>
<dbReference type="OrthoDB" id="3700231at2"/>
<dbReference type="AlphaFoldDB" id="A0A1S2QK54"/>
<dbReference type="GO" id="GO:0005737">
    <property type="term" value="C:cytoplasm"/>
    <property type="evidence" value="ECO:0007669"/>
    <property type="project" value="TreeGrafter"/>
</dbReference>
<dbReference type="SMART" id="SM00823">
    <property type="entry name" value="PKS_PP"/>
    <property type="match status" value="2"/>
</dbReference>
<proteinExistence type="predicted"/>